<dbReference type="RefSeq" id="XP_018982298.1">
    <property type="nucleotide sequence ID" value="XM_019131350.1"/>
</dbReference>
<dbReference type="Pfam" id="PF04614">
    <property type="entry name" value="Pex19"/>
    <property type="match status" value="1"/>
</dbReference>
<dbReference type="GO" id="GO:0033328">
    <property type="term" value="F:peroxisome membrane targeting sequence binding"/>
    <property type="evidence" value="ECO:0007669"/>
    <property type="project" value="TreeGrafter"/>
</dbReference>
<dbReference type="GO" id="GO:0005778">
    <property type="term" value="C:peroxisomal membrane"/>
    <property type="evidence" value="ECO:0007669"/>
    <property type="project" value="TreeGrafter"/>
</dbReference>
<dbReference type="Gene3D" id="1.20.120.900">
    <property type="entry name" value="Pex19, mPTS binding domain"/>
    <property type="match status" value="1"/>
</dbReference>
<sequence length="293" mass="31670">MSDLKTSEAPVKPVETAEPAVAAVATTEDDDFDDLLDEFQDEILSKPPGSAAVDENATPTADDLSQINDVLKEMGLEDPESKAQLESLLSQFGGEAGAGPQDFKSIMAETLLRVKTSGVNIDEQLKSEQAQKKGSEEEMLMSLLSGLGGAGGDEEGLAALLSEMMEQLSSKAVLYEPMKDLNDKYPAWLAENKASLKADEYTKYDDQFLIVKIIVLKFESPEYDDSNTFMRNEISEQLELLQKSGDPPAELVGDMDQLGGLFGGGAEGAPGLGEDDDFNMDDLPEDLKKSLQE</sequence>
<feature type="region of interest" description="Disordered" evidence="1">
    <location>
        <begin position="242"/>
        <end position="293"/>
    </location>
</feature>
<feature type="non-terminal residue" evidence="2">
    <location>
        <position position="293"/>
    </location>
</feature>
<keyword evidence="3" id="KW-1185">Reference proteome</keyword>
<dbReference type="OrthoDB" id="21292at2759"/>
<dbReference type="InterPro" id="IPR006708">
    <property type="entry name" value="Pex19"/>
</dbReference>
<gene>
    <name evidence="2" type="ORF">BABINDRAFT_25115</name>
</gene>
<dbReference type="AlphaFoldDB" id="A0A1E3QH59"/>
<accession>A0A1E3QH59</accession>
<dbReference type="GO" id="GO:0045046">
    <property type="term" value="P:protein import into peroxisome membrane"/>
    <property type="evidence" value="ECO:0007669"/>
    <property type="project" value="TreeGrafter"/>
</dbReference>
<name>A0A1E3QH59_9ASCO</name>
<dbReference type="EMBL" id="KV454444">
    <property type="protein sequence ID" value="ODQ76970.1"/>
    <property type="molecule type" value="Genomic_DNA"/>
</dbReference>
<evidence type="ECO:0000313" key="2">
    <source>
        <dbReference type="EMBL" id="ODQ76970.1"/>
    </source>
</evidence>
<dbReference type="Proteomes" id="UP000094336">
    <property type="component" value="Unassembled WGS sequence"/>
</dbReference>
<feature type="compositionally biased region" description="Gly residues" evidence="1">
    <location>
        <begin position="260"/>
        <end position="271"/>
    </location>
</feature>
<feature type="compositionally biased region" description="Acidic residues" evidence="1">
    <location>
        <begin position="273"/>
        <end position="284"/>
    </location>
</feature>
<evidence type="ECO:0000313" key="3">
    <source>
        <dbReference type="Proteomes" id="UP000094336"/>
    </source>
</evidence>
<organism evidence="2 3">
    <name type="scientific">Babjeviella inositovora NRRL Y-12698</name>
    <dbReference type="NCBI Taxonomy" id="984486"/>
    <lineage>
        <taxon>Eukaryota</taxon>
        <taxon>Fungi</taxon>
        <taxon>Dikarya</taxon>
        <taxon>Ascomycota</taxon>
        <taxon>Saccharomycotina</taxon>
        <taxon>Pichiomycetes</taxon>
        <taxon>Serinales incertae sedis</taxon>
        <taxon>Babjeviella</taxon>
    </lineage>
</organism>
<evidence type="ECO:0000256" key="1">
    <source>
        <dbReference type="SAM" id="MobiDB-lite"/>
    </source>
</evidence>
<protein>
    <submittedName>
        <fullName evidence="2">Uncharacterized protein</fullName>
    </submittedName>
</protein>
<dbReference type="InterPro" id="IPR038322">
    <property type="entry name" value="Pex19_C_sf"/>
</dbReference>
<dbReference type="PANTHER" id="PTHR12774">
    <property type="entry name" value="PEROXISOMAL BIOGENESIS FACTOR 19"/>
    <property type="match status" value="1"/>
</dbReference>
<dbReference type="PANTHER" id="PTHR12774:SF2">
    <property type="entry name" value="PEROXISOMAL BIOGENESIS FACTOR 19"/>
    <property type="match status" value="1"/>
</dbReference>
<dbReference type="STRING" id="984486.A0A1E3QH59"/>
<dbReference type="GeneID" id="30149203"/>
<reference evidence="3" key="1">
    <citation type="submission" date="2016-05" db="EMBL/GenBank/DDBJ databases">
        <title>Comparative genomics of biotechnologically important yeasts.</title>
        <authorList>
            <consortium name="DOE Joint Genome Institute"/>
            <person name="Riley R."/>
            <person name="Haridas S."/>
            <person name="Wolfe K.H."/>
            <person name="Lopes M.R."/>
            <person name="Hittinger C.T."/>
            <person name="Goker M."/>
            <person name="Salamov A."/>
            <person name="Wisecaver J."/>
            <person name="Long T.M."/>
            <person name="Aerts A.L."/>
            <person name="Barry K."/>
            <person name="Choi C."/>
            <person name="Clum A."/>
            <person name="Coughlan A.Y."/>
            <person name="Deshpande S."/>
            <person name="Douglass A.P."/>
            <person name="Hanson S.J."/>
            <person name="Klenk H.-P."/>
            <person name="Labutti K."/>
            <person name="Lapidus A."/>
            <person name="Lindquist E."/>
            <person name="Lipzen A."/>
            <person name="Meier-Kolthoff J.P."/>
            <person name="Ohm R.A."/>
            <person name="Otillar R.P."/>
            <person name="Pangilinan J."/>
            <person name="Peng Y."/>
            <person name="Rokas A."/>
            <person name="Rosa C.A."/>
            <person name="Scheuner C."/>
            <person name="Sibirny A.A."/>
            <person name="Slot J.C."/>
            <person name="Stielow J.B."/>
            <person name="Sun H."/>
            <person name="Kurtzman C.P."/>
            <person name="Blackwell M."/>
            <person name="Grigoriev I.V."/>
            <person name="Jeffries T.W."/>
        </authorList>
    </citation>
    <scope>NUCLEOTIDE SEQUENCE [LARGE SCALE GENOMIC DNA]</scope>
    <source>
        <strain evidence="3">NRRL Y-12698</strain>
    </source>
</reference>
<proteinExistence type="predicted"/>